<proteinExistence type="predicted"/>
<accession>A0ABS7RD46</accession>
<reference evidence="1 2" key="1">
    <citation type="submission" date="2021-06" db="EMBL/GenBank/DDBJ databases">
        <title>Nitratireductor porphyridii sp. nov., isolated from a small marine red alga, Porphyridium purpureum in South Korea.</title>
        <authorList>
            <person name="Kim K.H."/>
            <person name="Kristyanto S."/>
            <person name="Jeon C.O."/>
        </authorList>
    </citation>
    <scope>NUCLEOTIDE SEQUENCE [LARGE SCALE GENOMIC DNA]</scope>
    <source>
        <strain evidence="1 2">R6</strain>
    </source>
</reference>
<dbReference type="Proteomes" id="UP000777661">
    <property type="component" value="Unassembled WGS sequence"/>
</dbReference>
<protein>
    <submittedName>
        <fullName evidence="1">Uncharacterized protein</fullName>
    </submittedName>
</protein>
<evidence type="ECO:0000313" key="2">
    <source>
        <dbReference type="Proteomes" id="UP000777661"/>
    </source>
</evidence>
<comment type="caution">
    <text evidence="1">The sequence shown here is derived from an EMBL/GenBank/DDBJ whole genome shotgun (WGS) entry which is preliminary data.</text>
</comment>
<keyword evidence="2" id="KW-1185">Reference proteome</keyword>
<name>A0ABS7RD46_9HYPH</name>
<gene>
    <name evidence="1" type="ORF">KVG22_19645</name>
</gene>
<organism evidence="1 2">
    <name type="scientific">Nitratireductor rhodophyticola</name>
    <dbReference type="NCBI Taxonomy" id="2854036"/>
    <lineage>
        <taxon>Bacteria</taxon>
        <taxon>Pseudomonadati</taxon>
        <taxon>Pseudomonadota</taxon>
        <taxon>Alphaproteobacteria</taxon>
        <taxon>Hyphomicrobiales</taxon>
        <taxon>Phyllobacteriaceae</taxon>
        <taxon>Nitratireductor</taxon>
    </lineage>
</organism>
<sequence length="138" mass="15386">MTAKTDKKAVDLSSFDDAKAKHEAGIEIAIVGPDGKTPMGFSIRAAGPDSERAQTAQEQLADELIEQENLTRLKAREAAQRGIRYLAKLTMGWAPNIILDGQELEFSEENAEKLYRRHRFIREQVDKAAGNRARFTKG</sequence>
<evidence type="ECO:0000313" key="1">
    <source>
        <dbReference type="EMBL" id="MBY8918825.1"/>
    </source>
</evidence>
<dbReference type="RefSeq" id="WP_223004304.1">
    <property type="nucleotide sequence ID" value="NZ_JAHSQO010000007.1"/>
</dbReference>
<dbReference type="EMBL" id="JAHSQO010000007">
    <property type="protein sequence ID" value="MBY8918825.1"/>
    <property type="molecule type" value="Genomic_DNA"/>
</dbReference>